<feature type="signal peptide" evidence="1">
    <location>
        <begin position="1"/>
        <end position="23"/>
    </location>
</feature>
<name>A0A927FI66_9BURK</name>
<evidence type="ECO:0000256" key="1">
    <source>
        <dbReference type="SAM" id="SignalP"/>
    </source>
</evidence>
<dbReference type="InterPro" id="IPR045394">
    <property type="entry name" value="Abhydrolase_dom"/>
</dbReference>
<gene>
    <name evidence="3" type="ORF">IC609_07940</name>
</gene>
<feature type="domain" description="Alpha/beta hydrolase" evidence="2">
    <location>
        <begin position="166"/>
        <end position="690"/>
    </location>
</feature>
<reference evidence="3" key="1">
    <citation type="submission" date="2020-09" db="EMBL/GenBank/DDBJ databases">
        <title>Genome seq and assembly of Limnohabitants sp.</title>
        <authorList>
            <person name="Chhetri G."/>
        </authorList>
    </citation>
    <scope>NUCLEOTIDE SEQUENCE</scope>
    <source>
        <strain evidence="3">JUR4</strain>
    </source>
</reference>
<sequence length="700" mass="75747">MRPIHHKLFGAALLALMGHTAQARVTRIVIDDTRPVPSVPGKPAGIAYEQVVGRAFGELDPKLAQNAIIQDIELAKDTDGKVRYVASFAIYKPVNLQDASGLMWHDVPNRGRVGLPAEQELAVGDIGLFSAWQGDNAGATTVKPKASIDGMQFLQVPVARNPDGSPVQGQVFARIVNRTGAASQPLMVQTNPVPYKPASLDTAKATLVSRGRENMNGEVFDEQTIAPTDWAWAKCDAQNPFPGMPDPTQICLKNGFDAKRLYQVVFTAQDPYVLGIGFAAWRDVAVFFKHAKADDAGTPNPVANTVTHSIARGISQSGNYLRGWLHLGFNRDETGRQVHEGLWPIIAGRRIALNFRWAQPDGVLELYQAGSEGPQWWLPRPDPVRGLPAAGILDRCTQTRTCPKIMEHFGSAEVWALKLTPEWIGTDAKQDLPLPANVKRYYIASSNHGGGAGGFDTSIPGAGLPKAGPMCPGNNFGQGLLPANPVPHKETVNALRLHFRHWVMKGTEPPASRYPMLSKNQLAVAEKTALGYPTLPGLRPTVPERDFIMPVHDYDWGPGFKAIDGSGVPSNAPPKIKQVLTMYAPKVDADGNEVGGVPVVLLDAPLGTYLGWNVTAGGARPFHQGEICNYVGGMVPFAKTAAERQANNDTRLSLQERYGSHEGYVQAVRQATERAMKEGFLLAEDAQALIDAAQKSAVLR</sequence>
<accession>A0A927FI66</accession>
<keyword evidence="4" id="KW-1185">Reference proteome</keyword>
<evidence type="ECO:0000313" key="3">
    <source>
        <dbReference type="EMBL" id="MBD8050472.1"/>
    </source>
</evidence>
<proteinExistence type="predicted"/>
<evidence type="ECO:0000313" key="4">
    <source>
        <dbReference type="Proteomes" id="UP000647424"/>
    </source>
</evidence>
<feature type="chain" id="PRO_5038001686" description="Alpha/beta hydrolase domain-containing protein" evidence="1">
    <location>
        <begin position="24"/>
        <end position="700"/>
    </location>
</feature>
<dbReference type="Proteomes" id="UP000647424">
    <property type="component" value="Unassembled WGS sequence"/>
</dbReference>
<dbReference type="EMBL" id="JACYFT010000002">
    <property type="protein sequence ID" value="MBD8050472.1"/>
    <property type="molecule type" value="Genomic_DNA"/>
</dbReference>
<organism evidence="3 4">
    <name type="scientific">Limnohabitans radicicola</name>
    <dbReference type="NCBI Taxonomy" id="2771427"/>
    <lineage>
        <taxon>Bacteria</taxon>
        <taxon>Pseudomonadati</taxon>
        <taxon>Pseudomonadota</taxon>
        <taxon>Betaproteobacteria</taxon>
        <taxon>Burkholderiales</taxon>
        <taxon>Comamonadaceae</taxon>
        <taxon>Limnohabitans</taxon>
    </lineage>
</organism>
<dbReference type="AlphaFoldDB" id="A0A927FI66"/>
<dbReference type="RefSeq" id="WP_191818982.1">
    <property type="nucleotide sequence ID" value="NZ_JACYFT010000002.1"/>
</dbReference>
<evidence type="ECO:0000259" key="2">
    <source>
        <dbReference type="Pfam" id="PF20091"/>
    </source>
</evidence>
<keyword evidence="1" id="KW-0732">Signal</keyword>
<comment type="caution">
    <text evidence="3">The sequence shown here is derived from an EMBL/GenBank/DDBJ whole genome shotgun (WGS) entry which is preliminary data.</text>
</comment>
<dbReference type="Pfam" id="PF20091">
    <property type="entry name" value="Abhydrolase_10"/>
    <property type="match status" value="1"/>
</dbReference>
<protein>
    <recommendedName>
        <fullName evidence="2">Alpha/beta hydrolase domain-containing protein</fullName>
    </recommendedName>
</protein>